<dbReference type="InterPro" id="IPR052637">
    <property type="entry name" value="KLHDC3-like"/>
</dbReference>
<proteinExistence type="predicted"/>
<dbReference type="Pfam" id="PF24681">
    <property type="entry name" value="Kelch_KLHDC2_KLHL20_DRC7"/>
    <property type="match status" value="2"/>
</dbReference>
<dbReference type="SUPFAM" id="SSF117281">
    <property type="entry name" value="Kelch motif"/>
    <property type="match status" value="3"/>
</dbReference>
<gene>
    <name evidence="4" type="ORF">A2Y62_17935</name>
</gene>
<keyword evidence="2" id="KW-0677">Repeat</keyword>
<keyword evidence="1" id="KW-0880">Kelch repeat</keyword>
<dbReference type="InterPro" id="IPR011043">
    <property type="entry name" value="Gal_Oxase/kelch_b-propeller"/>
</dbReference>
<dbReference type="SUPFAM" id="SSF50965">
    <property type="entry name" value="Galactose oxidase, central domain"/>
    <property type="match status" value="1"/>
</dbReference>
<organism evidence="4 5">
    <name type="scientific">Candidatus Fischerbacteria bacterium RBG_13_37_8</name>
    <dbReference type="NCBI Taxonomy" id="1817863"/>
    <lineage>
        <taxon>Bacteria</taxon>
        <taxon>Candidatus Fischeribacteriota</taxon>
    </lineage>
</organism>
<feature type="domain" description="Attractin/MKLN-like beta-propeller" evidence="3">
    <location>
        <begin position="688"/>
        <end position="835"/>
    </location>
</feature>
<dbReference type="GO" id="GO:0005737">
    <property type="term" value="C:cytoplasm"/>
    <property type="evidence" value="ECO:0007669"/>
    <property type="project" value="TreeGrafter"/>
</dbReference>
<dbReference type="InterPro" id="IPR006652">
    <property type="entry name" value="Kelch_1"/>
</dbReference>
<name>A0A1F5VUH4_9BACT</name>
<dbReference type="EMBL" id="MFGW01000076">
    <property type="protein sequence ID" value="OGF66983.1"/>
    <property type="molecule type" value="Genomic_DNA"/>
</dbReference>
<evidence type="ECO:0000313" key="5">
    <source>
        <dbReference type="Proteomes" id="UP000178943"/>
    </source>
</evidence>
<dbReference type="Pfam" id="PF24981">
    <property type="entry name" value="Beta-prop_ATRN-LZTR1"/>
    <property type="match status" value="1"/>
</dbReference>
<dbReference type="Gene3D" id="2.120.10.80">
    <property type="entry name" value="Kelch-type beta propeller"/>
    <property type="match status" value="4"/>
</dbReference>
<protein>
    <recommendedName>
        <fullName evidence="3">Attractin/MKLN-like beta-propeller domain-containing protein</fullName>
    </recommendedName>
</protein>
<dbReference type="STRING" id="1817863.A2Y62_17935"/>
<dbReference type="InterPro" id="IPR056737">
    <property type="entry name" value="Beta-prop_ATRN-MKLN-like"/>
</dbReference>
<dbReference type="GO" id="GO:0003682">
    <property type="term" value="F:chromatin binding"/>
    <property type="evidence" value="ECO:0007669"/>
    <property type="project" value="InterPro"/>
</dbReference>
<dbReference type="PANTHER" id="PTHR46461:SF1">
    <property type="entry name" value="KELCH DOMAIN-CONTAINING PROTEIN 3"/>
    <property type="match status" value="1"/>
</dbReference>
<dbReference type="InterPro" id="IPR015915">
    <property type="entry name" value="Kelch-typ_b-propeller"/>
</dbReference>
<dbReference type="AlphaFoldDB" id="A0A1F5VUH4"/>
<reference evidence="4 5" key="1">
    <citation type="journal article" date="2016" name="Nat. Commun.">
        <title>Thousands of microbial genomes shed light on interconnected biogeochemical processes in an aquifer system.</title>
        <authorList>
            <person name="Anantharaman K."/>
            <person name="Brown C.T."/>
            <person name="Hug L.A."/>
            <person name="Sharon I."/>
            <person name="Castelle C.J."/>
            <person name="Probst A.J."/>
            <person name="Thomas B.C."/>
            <person name="Singh A."/>
            <person name="Wilkins M.J."/>
            <person name="Karaoz U."/>
            <person name="Brodie E.L."/>
            <person name="Williams K.H."/>
            <person name="Hubbard S.S."/>
            <person name="Banfield J.F."/>
        </authorList>
    </citation>
    <scope>NUCLEOTIDE SEQUENCE [LARGE SCALE GENOMIC DNA]</scope>
</reference>
<evidence type="ECO:0000256" key="2">
    <source>
        <dbReference type="ARBA" id="ARBA00022737"/>
    </source>
</evidence>
<evidence type="ECO:0000256" key="1">
    <source>
        <dbReference type="ARBA" id="ARBA00022441"/>
    </source>
</evidence>
<comment type="caution">
    <text evidence="4">The sequence shown here is derived from an EMBL/GenBank/DDBJ whole genome shotgun (WGS) entry which is preliminary data.</text>
</comment>
<sequence length="1050" mass="116807">MKNKRMSLKIVVILAAFIVCALVISQLLTAKEKNGLAGYVANYLGANKNGNISANRSELSYEDRLQCQRAIEEVYWQYRIWPKENPNPKPSLDKVMTEAELRGKVSDIYQKSNALDYYWNKALTGRQLQEEIQRMAQHTKYPEMLQDLWNALDNDPYLIAECMARPILVDKNIRELYASDKRFHGNMSTQAQTELQKMTVLSDMKFMSGIYWEKEYILGQKEIISNSENSNQDMILSQNEWNKLLKKLYKDITNQEFDTTAQTLLINELPVRKLSPIREDANRFYVAVALSKESNRIKIAKVEWKKHSFEEWWGNVKSRFPFTINEPKHDYILPPIVFAESWTATTTTDAPEGRADHTAVWTGSEMIIWGGTYYDDDPPGPVILQTGGRYNPSTDSWTATTTTGAPAERLNYTAVWTGTEMIVWGGGNYYNTGGKYYPTSNSWTATSTVNAPEGRRWHSAVWTGSKMIIWGGEELDDGPLDTGGLYTPGTDSWTETNTDNAPSARYCHSAVWTGSKMIVWGGDDWSEDYINTGGKYDPIANSWSATTTTNAPTGRAFHGAVWSGSEMIIWGGCSKYCGTIYNTGGRYDPAIDSWSATTTTNAPTARGGHTTVWASTQMIIWGGAQIDIFDTGGRYNPSTDSWTETTTTGAPMERVGHVAVWTGTEMIVWGGYNQWCVDDPPGDPCENYDYEYTKTGGRYNPGTEDWSATSTTNAPDARADHTTLWTGSEMIVWGGYDGSSTINTGGKYNPSTDSWSATTTSSAPTARRYHTTVWTGTNMIVWGGYDGSSCLDSGSKYNPSSNSWTATTTTSVPSARFYHTAVWKGSEMIVWGGYDCSSDVKTGGRYNESSNNWTATKSRGISVTERERHTAIWTGSVMIIWGGYNGSLFNPFLAEGWEYDPSADDWTALSTTNQPGFRYAHTAVWTGSEMIVWGGSNGSRLNSGGRYNQGLGEWYTTSTTNAPSARDHHTAVWTGSEMIIWGGYDGTNRVNTGGRYDPLEPTINTWVATTTTDAPSARERHGAVWTGAKMVIWGGYSGSSYLDTGGIYEY</sequence>
<evidence type="ECO:0000259" key="3">
    <source>
        <dbReference type="Pfam" id="PF24981"/>
    </source>
</evidence>
<dbReference type="PANTHER" id="PTHR46461">
    <property type="entry name" value="KELCH DOMAIN-CONTAINING PROTEIN 3"/>
    <property type="match status" value="1"/>
</dbReference>
<accession>A0A1F5VUH4</accession>
<evidence type="ECO:0000313" key="4">
    <source>
        <dbReference type="EMBL" id="OGF66983.1"/>
    </source>
</evidence>
<dbReference type="Proteomes" id="UP000178943">
    <property type="component" value="Unassembled WGS sequence"/>
</dbReference>
<dbReference type="SMART" id="SM00612">
    <property type="entry name" value="Kelch"/>
    <property type="match status" value="5"/>
</dbReference>